<keyword evidence="1" id="KW-0732">Signal</keyword>
<gene>
    <name evidence="2" type="ORF">HYH02_001855</name>
</gene>
<feature type="signal peptide" evidence="1">
    <location>
        <begin position="1"/>
        <end position="32"/>
    </location>
</feature>
<protein>
    <submittedName>
        <fullName evidence="2">Uncharacterized protein</fullName>
    </submittedName>
</protein>
<proteinExistence type="predicted"/>
<evidence type="ECO:0000313" key="3">
    <source>
        <dbReference type="Proteomes" id="UP000613740"/>
    </source>
</evidence>
<dbReference type="OrthoDB" id="543321at2759"/>
<name>A0A835WTE3_9CHLO</name>
<accession>A0A835WTE3</accession>
<dbReference type="EMBL" id="JAEHOD010000003">
    <property type="protein sequence ID" value="KAG2453642.1"/>
    <property type="molecule type" value="Genomic_DNA"/>
</dbReference>
<evidence type="ECO:0000256" key="1">
    <source>
        <dbReference type="SAM" id="SignalP"/>
    </source>
</evidence>
<reference evidence="2" key="1">
    <citation type="journal article" date="2020" name="bioRxiv">
        <title>Comparative genomics of Chlamydomonas.</title>
        <authorList>
            <person name="Craig R.J."/>
            <person name="Hasan A.R."/>
            <person name="Ness R.W."/>
            <person name="Keightley P.D."/>
        </authorList>
    </citation>
    <scope>NUCLEOTIDE SEQUENCE</scope>
    <source>
        <strain evidence="2">CCAP 11/173</strain>
    </source>
</reference>
<dbReference type="AlphaFoldDB" id="A0A835WTE3"/>
<dbReference type="Proteomes" id="UP000613740">
    <property type="component" value="Unassembled WGS sequence"/>
</dbReference>
<comment type="caution">
    <text evidence="2">The sequence shown here is derived from an EMBL/GenBank/DDBJ whole genome shotgun (WGS) entry which is preliminary data.</text>
</comment>
<feature type="chain" id="PRO_5032564966" evidence="1">
    <location>
        <begin position="33"/>
        <end position="262"/>
    </location>
</feature>
<keyword evidence="3" id="KW-1185">Reference proteome</keyword>
<sequence>MAGIIKRYTSVVQLAALVPLLLVLLPMGRVAGQADKTSTEKRTSVFELAVTTNEVPGCLTRWSLTLTSTTENTDQGGGPTRSIRVTGNVLRSASSPSGSCTRQERATLSANTVPLSPAGISVFNVDSNAIHITLKGAAELQNNDINNVADQAYGRATFNIDTDCAVPQNPPNKTSITNTINGVKTTTTSSSADCSGSIIVSPTIIIPGPAFNPDGLLTVKFNDNFVLDWKKLVRVDKVVMRYYYEKVVRMAVPKSRRMLRAA</sequence>
<organism evidence="2 3">
    <name type="scientific">Chlamydomonas schloesseri</name>
    <dbReference type="NCBI Taxonomy" id="2026947"/>
    <lineage>
        <taxon>Eukaryota</taxon>
        <taxon>Viridiplantae</taxon>
        <taxon>Chlorophyta</taxon>
        <taxon>core chlorophytes</taxon>
        <taxon>Chlorophyceae</taxon>
        <taxon>CS clade</taxon>
        <taxon>Chlamydomonadales</taxon>
        <taxon>Chlamydomonadaceae</taxon>
        <taxon>Chlamydomonas</taxon>
    </lineage>
</organism>
<evidence type="ECO:0000313" key="2">
    <source>
        <dbReference type="EMBL" id="KAG2453642.1"/>
    </source>
</evidence>